<sequence>LHFYYRYEMIEFFMTLDSYCRRESIGIIKNFVGSLQAAKNGDRATLRMKKQVINMSYGRRFTVPRDCHRSFLDALLTSVSLFRWDVFDYFGHHSIAEGSAF</sequence>
<feature type="non-terminal residue" evidence="1">
    <location>
        <position position="1"/>
    </location>
</feature>
<protein>
    <submittedName>
        <fullName evidence="1">Uncharacterized protein</fullName>
    </submittedName>
</protein>
<accession>A0A146KS20</accession>
<gene>
    <name evidence="1" type="ORF">g.68698</name>
</gene>
<organism evidence="1">
    <name type="scientific">Lygus hesperus</name>
    <name type="common">Western plant bug</name>
    <dbReference type="NCBI Taxonomy" id="30085"/>
    <lineage>
        <taxon>Eukaryota</taxon>
        <taxon>Metazoa</taxon>
        <taxon>Ecdysozoa</taxon>
        <taxon>Arthropoda</taxon>
        <taxon>Hexapoda</taxon>
        <taxon>Insecta</taxon>
        <taxon>Pterygota</taxon>
        <taxon>Neoptera</taxon>
        <taxon>Paraneoptera</taxon>
        <taxon>Hemiptera</taxon>
        <taxon>Heteroptera</taxon>
        <taxon>Panheteroptera</taxon>
        <taxon>Cimicomorpha</taxon>
        <taxon>Miridae</taxon>
        <taxon>Mirini</taxon>
        <taxon>Lygus</taxon>
    </lineage>
</organism>
<dbReference type="EMBL" id="GDHC01020483">
    <property type="protein sequence ID" value="JAP98145.1"/>
    <property type="molecule type" value="Transcribed_RNA"/>
</dbReference>
<proteinExistence type="predicted"/>
<evidence type="ECO:0000313" key="1">
    <source>
        <dbReference type="EMBL" id="JAP98145.1"/>
    </source>
</evidence>
<reference evidence="1" key="1">
    <citation type="journal article" date="2016" name="Gigascience">
        <title>De novo construction of an expanded transcriptome assembly for the western tarnished plant bug, Lygus hesperus.</title>
        <authorList>
            <person name="Tassone E.E."/>
            <person name="Geib S.M."/>
            <person name="Hall B."/>
            <person name="Fabrick J.A."/>
            <person name="Brent C.S."/>
            <person name="Hull J.J."/>
        </authorList>
    </citation>
    <scope>NUCLEOTIDE SEQUENCE</scope>
</reference>
<name>A0A146KS20_LYGHE</name>
<dbReference type="AlphaFoldDB" id="A0A146KS20"/>